<feature type="transmembrane region" description="Helical" evidence="1">
    <location>
        <begin position="124"/>
        <end position="149"/>
    </location>
</feature>
<name>A0ABW8TGC2_9CLOT</name>
<evidence type="ECO:0008006" key="4">
    <source>
        <dbReference type="Google" id="ProtNLM"/>
    </source>
</evidence>
<keyword evidence="1" id="KW-0812">Transmembrane</keyword>
<evidence type="ECO:0000313" key="3">
    <source>
        <dbReference type="Proteomes" id="UP001623592"/>
    </source>
</evidence>
<feature type="transmembrane region" description="Helical" evidence="1">
    <location>
        <begin position="286"/>
        <end position="304"/>
    </location>
</feature>
<dbReference type="RefSeq" id="WP_406788127.1">
    <property type="nucleotide sequence ID" value="NZ_JBJIAA010000010.1"/>
</dbReference>
<keyword evidence="3" id="KW-1185">Reference proteome</keyword>
<dbReference type="Proteomes" id="UP001623592">
    <property type="component" value="Unassembled WGS sequence"/>
</dbReference>
<evidence type="ECO:0000256" key="1">
    <source>
        <dbReference type="SAM" id="Phobius"/>
    </source>
</evidence>
<feature type="transmembrane region" description="Helical" evidence="1">
    <location>
        <begin position="155"/>
        <end position="172"/>
    </location>
</feature>
<accession>A0ABW8TGC2</accession>
<protein>
    <recommendedName>
        <fullName evidence="4">DUF4129 domain-containing protein</fullName>
    </recommendedName>
</protein>
<sequence length="419" mass="48450">MNTIDSYKISDLGKFNKSPKKASFQILENLMLFLIFYPVMLSILGIFHKNSFIFIHEIALIAYVILINLIRIKVSKHAVAMSLTLVLSCIFILIPFPYYERFLYCIYSVLALINSIRKFYKINFTFYSASFFVLGEVLLSLNLVGSYALKNLTSRYLTLFYAVILSLVFLFYSSRSKYELLINSETGTNSNRPISLSSKKMLISMLFAFLVFMCFTLSITSPISSIGDQALVNSLANIFSTNNTPGLNQESNENIFKKLQNPYMNKSNKQAQENSTYRNNSFLNKYVYLILFLILAFIISLIMSKIIKFLVNAKIENQQDATTETTFLNEDFKKDISNIVPKFNFNLSNKEKLRKHYKKLIKHYNKKGLVIKDSLTAKELENKILNLTGDDIKNITKIYHKARYSLYELTKNDIDNFKK</sequence>
<keyword evidence="1" id="KW-1133">Transmembrane helix</keyword>
<feature type="transmembrane region" description="Helical" evidence="1">
    <location>
        <begin position="53"/>
        <end position="70"/>
    </location>
</feature>
<evidence type="ECO:0000313" key="2">
    <source>
        <dbReference type="EMBL" id="MFL0251472.1"/>
    </source>
</evidence>
<organism evidence="2 3">
    <name type="scientific">Clostridium neuense</name>
    <dbReference type="NCBI Taxonomy" id="1728934"/>
    <lineage>
        <taxon>Bacteria</taxon>
        <taxon>Bacillati</taxon>
        <taxon>Bacillota</taxon>
        <taxon>Clostridia</taxon>
        <taxon>Eubacteriales</taxon>
        <taxon>Clostridiaceae</taxon>
        <taxon>Clostridium</taxon>
    </lineage>
</organism>
<reference evidence="2 3" key="1">
    <citation type="submission" date="2024-11" db="EMBL/GenBank/DDBJ databases">
        <authorList>
            <person name="Heng Y.C."/>
            <person name="Lim A.C.H."/>
            <person name="Lee J.K.Y."/>
            <person name="Kittelmann S."/>
        </authorList>
    </citation>
    <scope>NUCLEOTIDE SEQUENCE [LARGE SCALE GENOMIC DNA]</scope>
    <source>
        <strain evidence="2 3">WILCCON 0114</strain>
    </source>
</reference>
<gene>
    <name evidence="2" type="ORF">ACJDT4_13710</name>
</gene>
<feature type="transmembrane region" description="Helical" evidence="1">
    <location>
        <begin position="26"/>
        <end position="47"/>
    </location>
</feature>
<keyword evidence="1" id="KW-0472">Membrane</keyword>
<proteinExistence type="predicted"/>
<dbReference type="EMBL" id="JBJIAA010000010">
    <property type="protein sequence ID" value="MFL0251472.1"/>
    <property type="molecule type" value="Genomic_DNA"/>
</dbReference>
<comment type="caution">
    <text evidence="2">The sequence shown here is derived from an EMBL/GenBank/DDBJ whole genome shotgun (WGS) entry which is preliminary data.</text>
</comment>
<feature type="transmembrane region" description="Helical" evidence="1">
    <location>
        <begin position="77"/>
        <end position="95"/>
    </location>
</feature>
<feature type="transmembrane region" description="Helical" evidence="1">
    <location>
        <begin position="202"/>
        <end position="223"/>
    </location>
</feature>